<evidence type="ECO:0000313" key="2">
    <source>
        <dbReference type="EMBL" id="CAI9716204.1"/>
    </source>
</evidence>
<protein>
    <submittedName>
        <fullName evidence="2">Transposable element-derived 6</fullName>
    </submittedName>
</protein>
<proteinExistence type="predicted"/>
<dbReference type="Proteomes" id="UP001162480">
    <property type="component" value="Chromosome 1"/>
</dbReference>
<gene>
    <name evidence="2" type="ORF">OCTVUL_1B011822</name>
</gene>
<keyword evidence="3" id="KW-1185">Reference proteome</keyword>
<accession>A0AA36AIJ9</accession>
<dbReference type="InterPro" id="IPR004875">
    <property type="entry name" value="DDE_SF_endonuclease_dom"/>
</dbReference>
<organism evidence="2 3">
    <name type="scientific">Octopus vulgaris</name>
    <name type="common">Common octopus</name>
    <dbReference type="NCBI Taxonomy" id="6645"/>
    <lineage>
        <taxon>Eukaryota</taxon>
        <taxon>Metazoa</taxon>
        <taxon>Spiralia</taxon>
        <taxon>Lophotrochozoa</taxon>
        <taxon>Mollusca</taxon>
        <taxon>Cephalopoda</taxon>
        <taxon>Coleoidea</taxon>
        <taxon>Octopodiformes</taxon>
        <taxon>Octopoda</taxon>
        <taxon>Incirrata</taxon>
        <taxon>Octopodidae</taxon>
        <taxon>Octopus</taxon>
    </lineage>
</organism>
<feature type="domain" description="DDE-1" evidence="1">
    <location>
        <begin position="50"/>
        <end position="109"/>
    </location>
</feature>
<dbReference type="Pfam" id="PF03184">
    <property type="entry name" value="DDE_1"/>
    <property type="match status" value="1"/>
</dbReference>
<sequence length="110" mass="12418">MLNRYNVGKFYDNLNSVMDLHNFECHDIYNADETGCAHVQQSVNVVAAQEVKLGQQREVLLILDNHKTRVSLGDIDLAKKNGVILLTIPPHTSHKLQLLDVSCYKPFKTA</sequence>
<evidence type="ECO:0000259" key="1">
    <source>
        <dbReference type="Pfam" id="PF03184"/>
    </source>
</evidence>
<dbReference type="GO" id="GO:0003676">
    <property type="term" value="F:nucleic acid binding"/>
    <property type="evidence" value="ECO:0007669"/>
    <property type="project" value="InterPro"/>
</dbReference>
<name>A0AA36AIJ9_OCTVU</name>
<reference evidence="2" key="1">
    <citation type="submission" date="2023-08" db="EMBL/GenBank/DDBJ databases">
        <authorList>
            <person name="Alioto T."/>
            <person name="Alioto T."/>
            <person name="Gomez Garrido J."/>
        </authorList>
    </citation>
    <scope>NUCLEOTIDE SEQUENCE</scope>
</reference>
<dbReference type="AlphaFoldDB" id="A0AA36AIJ9"/>
<evidence type="ECO:0000313" key="3">
    <source>
        <dbReference type="Proteomes" id="UP001162480"/>
    </source>
</evidence>
<dbReference type="EMBL" id="OX597814">
    <property type="protein sequence ID" value="CAI9716204.1"/>
    <property type="molecule type" value="Genomic_DNA"/>
</dbReference>